<dbReference type="RefSeq" id="WP_123391956.1">
    <property type="nucleotide sequence ID" value="NZ_RKHO01000001.1"/>
</dbReference>
<name>A0A3N2CXR6_9ACTN</name>
<dbReference type="Pfam" id="PF19803">
    <property type="entry name" value="DUF6286"/>
    <property type="match status" value="1"/>
</dbReference>
<comment type="caution">
    <text evidence="3">The sequence shown here is derived from an EMBL/GenBank/DDBJ whole genome shotgun (WGS) entry which is preliminary data.</text>
</comment>
<dbReference type="AlphaFoldDB" id="A0A3N2CXR6"/>
<dbReference type="Proteomes" id="UP000281738">
    <property type="component" value="Unassembled WGS sequence"/>
</dbReference>
<evidence type="ECO:0000313" key="4">
    <source>
        <dbReference type="Proteomes" id="UP000281738"/>
    </source>
</evidence>
<evidence type="ECO:0000256" key="1">
    <source>
        <dbReference type="SAM" id="Phobius"/>
    </source>
</evidence>
<keyword evidence="1" id="KW-1133">Transmembrane helix</keyword>
<feature type="domain" description="DUF6286" evidence="2">
    <location>
        <begin position="89"/>
        <end position="190"/>
    </location>
</feature>
<protein>
    <recommendedName>
        <fullName evidence="2">DUF6286 domain-containing protein</fullName>
    </recommendedName>
</protein>
<organism evidence="3 4">
    <name type="scientific">Nocardioides aurantiacus</name>
    <dbReference type="NCBI Taxonomy" id="86796"/>
    <lineage>
        <taxon>Bacteria</taxon>
        <taxon>Bacillati</taxon>
        <taxon>Actinomycetota</taxon>
        <taxon>Actinomycetes</taxon>
        <taxon>Propionibacteriales</taxon>
        <taxon>Nocardioidaceae</taxon>
        <taxon>Nocardioides</taxon>
    </lineage>
</organism>
<evidence type="ECO:0000259" key="2">
    <source>
        <dbReference type="Pfam" id="PF19803"/>
    </source>
</evidence>
<dbReference type="EMBL" id="RKHO01000001">
    <property type="protein sequence ID" value="ROR92321.1"/>
    <property type="molecule type" value="Genomic_DNA"/>
</dbReference>
<reference evidence="3 4" key="1">
    <citation type="submission" date="2018-11" db="EMBL/GenBank/DDBJ databases">
        <title>Sequencing the genomes of 1000 actinobacteria strains.</title>
        <authorList>
            <person name="Klenk H.-P."/>
        </authorList>
    </citation>
    <scope>NUCLEOTIDE SEQUENCE [LARGE SCALE GENOMIC DNA]</scope>
    <source>
        <strain evidence="3 4">DSM 12652</strain>
    </source>
</reference>
<dbReference type="InterPro" id="IPR046253">
    <property type="entry name" value="DUF6286"/>
</dbReference>
<sequence length="195" mass="20103">MTQSASETRPPADDALRAAKPPVGVGASPLVAQLVALGLIALGAVGVQALLSSTGAISQAPWTTSAVDAVDGTRSDTPVVLVVAIVAIVLGLLVLPIAFKRRPRKAIELDATTGVRLRTGDLSRVAEAAVEGTDGVTDVSVKASRRKLRVVATSVAAKDRDATIRSDIESRLQPTLHALQHGPRLSVSVRNEGVS</sequence>
<keyword evidence="4" id="KW-1185">Reference proteome</keyword>
<feature type="transmembrane region" description="Helical" evidence="1">
    <location>
        <begin position="79"/>
        <end position="99"/>
    </location>
</feature>
<accession>A0A3N2CXR6</accession>
<keyword evidence="1" id="KW-0812">Transmembrane</keyword>
<keyword evidence="1" id="KW-0472">Membrane</keyword>
<gene>
    <name evidence="3" type="ORF">EDD33_3210</name>
</gene>
<feature type="transmembrane region" description="Helical" evidence="1">
    <location>
        <begin position="30"/>
        <end position="51"/>
    </location>
</feature>
<evidence type="ECO:0000313" key="3">
    <source>
        <dbReference type="EMBL" id="ROR92321.1"/>
    </source>
</evidence>
<proteinExistence type="predicted"/>
<dbReference type="OrthoDB" id="3825038at2"/>